<dbReference type="Gene3D" id="1.25.40.390">
    <property type="match status" value="1"/>
</dbReference>
<keyword evidence="3" id="KW-0732">Signal</keyword>
<keyword evidence="5" id="KW-0998">Cell outer membrane</keyword>
<evidence type="ECO:0000256" key="3">
    <source>
        <dbReference type="ARBA" id="ARBA00022729"/>
    </source>
</evidence>
<dbReference type="CDD" id="cd08977">
    <property type="entry name" value="SusD"/>
    <property type="match status" value="1"/>
</dbReference>
<evidence type="ECO:0000256" key="2">
    <source>
        <dbReference type="ARBA" id="ARBA00006275"/>
    </source>
</evidence>
<name>A0A1I2V7Q5_9SPHI</name>
<reference evidence="8 9" key="1">
    <citation type="submission" date="2016-10" db="EMBL/GenBank/DDBJ databases">
        <authorList>
            <person name="de Groot N.N."/>
        </authorList>
    </citation>
    <scope>NUCLEOTIDE SEQUENCE [LARGE SCALE GENOMIC DNA]</scope>
    <source>
        <strain evidence="8 9">DSM 18684</strain>
    </source>
</reference>
<evidence type="ECO:0000256" key="4">
    <source>
        <dbReference type="ARBA" id="ARBA00023136"/>
    </source>
</evidence>
<evidence type="ECO:0000256" key="1">
    <source>
        <dbReference type="ARBA" id="ARBA00004442"/>
    </source>
</evidence>
<comment type="subcellular location">
    <subcellularLocation>
        <location evidence="1">Cell outer membrane</location>
    </subcellularLocation>
</comment>
<sequence>MKNIKTIFAAGIIVLLSASSCKKDFLDRAPISQMNGNNFYKTAEDMKNALSAAYAGLQYGGLYYSSMHVIGDMRSDNTEITNPNAGSDLVAVDNFQNLATTSISSTTWAGHYQAIQSVNAVIEKIETVPMDAGLKARYTAEAKFLRALMYFNLVRIFGDVPLVTKVINNPQEGYNYGRNPSAEVYAQIIADLTDAENTLPFEFTGGDIGRATKGAAMSLLGKVYLTQKNWSLAAAKLKQVIDQTVSNKYQLLPTYAGVFGIANENNREAIFEVQFKKGSAGEGSPYANQFAPIGSGTAVVSVGNPLGQNIPTTEMSNAYEANDVRKALSMRNSYVLGANTVQHNYVVKYLGVPAASLDSDNNWIVLRYADVLLMYAEALNEQGYVADGPAFTYLNQIRTRAGLPIKTSNNASLALRVADQAAFRLAVEQERRVELAFEGHRWFDLVRTERAVTVMASKGMQPHHVLFPIPQSQIDINPALIKQNPGYTN</sequence>
<organism evidence="8 9">
    <name type="scientific">Pedobacter insulae</name>
    <dbReference type="NCBI Taxonomy" id="414048"/>
    <lineage>
        <taxon>Bacteria</taxon>
        <taxon>Pseudomonadati</taxon>
        <taxon>Bacteroidota</taxon>
        <taxon>Sphingobacteriia</taxon>
        <taxon>Sphingobacteriales</taxon>
        <taxon>Sphingobacteriaceae</taxon>
        <taxon>Pedobacter</taxon>
    </lineage>
</organism>
<evidence type="ECO:0000259" key="7">
    <source>
        <dbReference type="Pfam" id="PF14322"/>
    </source>
</evidence>
<keyword evidence="9" id="KW-1185">Reference proteome</keyword>
<protein>
    <submittedName>
        <fullName evidence="8">Starch-binding associating with outer membrane</fullName>
    </submittedName>
</protein>
<evidence type="ECO:0000256" key="5">
    <source>
        <dbReference type="ARBA" id="ARBA00023237"/>
    </source>
</evidence>
<dbReference type="InterPro" id="IPR011990">
    <property type="entry name" value="TPR-like_helical_dom_sf"/>
</dbReference>
<gene>
    <name evidence="8" type="ORF">SAMN04489864_102472</name>
</gene>
<evidence type="ECO:0000313" key="9">
    <source>
        <dbReference type="Proteomes" id="UP000199666"/>
    </source>
</evidence>
<dbReference type="GO" id="GO:0009279">
    <property type="term" value="C:cell outer membrane"/>
    <property type="evidence" value="ECO:0007669"/>
    <property type="project" value="UniProtKB-SubCell"/>
</dbReference>
<evidence type="ECO:0000313" key="8">
    <source>
        <dbReference type="EMBL" id="SFG83416.1"/>
    </source>
</evidence>
<comment type="similarity">
    <text evidence="2">Belongs to the SusD family.</text>
</comment>
<keyword evidence="4" id="KW-0472">Membrane</keyword>
<feature type="domain" description="SusD-like N-terminal" evidence="7">
    <location>
        <begin position="24"/>
        <end position="225"/>
    </location>
</feature>
<dbReference type="Proteomes" id="UP000199666">
    <property type="component" value="Unassembled WGS sequence"/>
</dbReference>
<dbReference type="PROSITE" id="PS51257">
    <property type="entry name" value="PROKAR_LIPOPROTEIN"/>
    <property type="match status" value="1"/>
</dbReference>
<dbReference type="EMBL" id="FOPP01000002">
    <property type="protein sequence ID" value="SFG83416.1"/>
    <property type="molecule type" value="Genomic_DNA"/>
</dbReference>
<dbReference type="OrthoDB" id="993981at2"/>
<dbReference type="Pfam" id="PF14322">
    <property type="entry name" value="SusD-like_3"/>
    <property type="match status" value="1"/>
</dbReference>
<proteinExistence type="inferred from homology"/>
<dbReference type="AlphaFoldDB" id="A0A1I2V7Q5"/>
<accession>A0A1I2V7Q5</accession>
<dbReference type="RefSeq" id="WP_090992535.1">
    <property type="nucleotide sequence ID" value="NZ_FOPP01000002.1"/>
</dbReference>
<evidence type="ECO:0000259" key="6">
    <source>
        <dbReference type="Pfam" id="PF07980"/>
    </source>
</evidence>
<dbReference type="Pfam" id="PF07980">
    <property type="entry name" value="SusD_RagB"/>
    <property type="match status" value="1"/>
</dbReference>
<dbReference type="InterPro" id="IPR012944">
    <property type="entry name" value="SusD_RagB_dom"/>
</dbReference>
<feature type="domain" description="RagB/SusD" evidence="6">
    <location>
        <begin position="359"/>
        <end position="487"/>
    </location>
</feature>
<dbReference type="InterPro" id="IPR033985">
    <property type="entry name" value="SusD-like_N"/>
</dbReference>
<dbReference type="SUPFAM" id="SSF48452">
    <property type="entry name" value="TPR-like"/>
    <property type="match status" value="1"/>
</dbReference>
<dbReference type="STRING" id="414048.SAMN04489864_102472"/>